<evidence type="ECO:0000313" key="6">
    <source>
        <dbReference type="EMBL" id="MDR7084177.1"/>
    </source>
</evidence>
<name>A0ABU1UG51_9MICC</name>
<dbReference type="SUPFAM" id="SSF46785">
    <property type="entry name" value="Winged helix' DNA-binding domain"/>
    <property type="match status" value="1"/>
</dbReference>
<dbReference type="CDD" id="cd05466">
    <property type="entry name" value="PBP2_LTTR_substrate"/>
    <property type="match status" value="1"/>
</dbReference>
<feature type="domain" description="HTH lysR-type" evidence="5">
    <location>
        <begin position="1"/>
        <end position="58"/>
    </location>
</feature>
<dbReference type="InterPro" id="IPR036388">
    <property type="entry name" value="WH-like_DNA-bd_sf"/>
</dbReference>
<dbReference type="RefSeq" id="WP_310060178.1">
    <property type="nucleotide sequence ID" value="NZ_JAVDVQ010000019.1"/>
</dbReference>
<dbReference type="Proteomes" id="UP001252243">
    <property type="component" value="Unassembled WGS sequence"/>
</dbReference>
<dbReference type="GO" id="GO:0003677">
    <property type="term" value="F:DNA binding"/>
    <property type="evidence" value="ECO:0007669"/>
    <property type="project" value="UniProtKB-KW"/>
</dbReference>
<dbReference type="Pfam" id="PF03466">
    <property type="entry name" value="LysR_substrate"/>
    <property type="match status" value="1"/>
</dbReference>
<dbReference type="InterPro" id="IPR036390">
    <property type="entry name" value="WH_DNA-bd_sf"/>
</dbReference>
<dbReference type="SUPFAM" id="SSF53850">
    <property type="entry name" value="Periplasmic binding protein-like II"/>
    <property type="match status" value="1"/>
</dbReference>
<dbReference type="PANTHER" id="PTHR30126">
    <property type="entry name" value="HTH-TYPE TRANSCRIPTIONAL REGULATOR"/>
    <property type="match status" value="1"/>
</dbReference>
<dbReference type="Gene3D" id="3.40.190.290">
    <property type="match status" value="1"/>
</dbReference>
<evidence type="ECO:0000256" key="3">
    <source>
        <dbReference type="ARBA" id="ARBA00023125"/>
    </source>
</evidence>
<evidence type="ECO:0000256" key="1">
    <source>
        <dbReference type="ARBA" id="ARBA00009437"/>
    </source>
</evidence>
<evidence type="ECO:0000259" key="5">
    <source>
        <dbReference type="PROSITE" id="PS50931"/>
    </source>
</evidence>
<dbReference type="EMBL" id="JAVDVQ010000019">
    <property type="protein sequence ID" value="MDR7084177.1"/>
    <property type="molecule type" value="Genomic_DNA"/>
</dbReference>
<accession>A0ABU1UG51</accession>
<comment type="caution">
    <text evidence="6">The sequence shown here is derived from an EMBL/GenBank/DDBJ whole genome shotgun (WGS) entry which is preliminary data.</text>
</comment>
<dbReference type="Gene3D" id="1.10.10.10">
    <property type="entry name" value="Winged helix-like DNA-binding domain superfamily/Winged helix DNA-binding domain"/>
    <property type="match status" value="1"/>
</dbReference>
<keyword evidence="4" id="KW-0804">Transcription</keyword>
<evidence type="ECO:0000313" key="7">
    <source>
        <dbReference type="Proteomes" id="UP001252243"/>
    </source>
</evidence>
<evidence type="ECO:0000256" key="4">
    <source>
        <dbReference type="ARBA" id="ARBA00023163"/>
    </source>
</evidence>
<dbReference type="InterPro" id="IPR005119">
    <property type="entry name" value="LysR_subst-bd"/>
</dbReference>
<proteinExistence type="inferred from homology"/>
<comment type="similarity">
    <text evidence="1">Belongs to the LysR transcriptional regulatory family.</text>
</comment>
<dbReference type="Pfam" id="PF00126">
    <property type="entry name" value="HTH_1"/>
    <property type="match status" value="1"/>
</dbReference>
<gene>
    <name evidence="6" type="ORF">J2X01_003485</name>
</gene>
<keyword evidence="2" id="KW-0805">Transcription regulation</keyword>
<reference evidence="6 7" key="1">
    <citation type="submission" date="2023-07" db="EMBL/GenBank/DDBJ databases">
        <title>Sorghum-associated microbial communities from plants grown in Nebraska, USA.</title>
        <authorList>
            <person name="Schachtman D."/>
        </authorList>
    </citation>
    <scope>NUCLEOTIDE SEQUENCE [LARGE SCALE GENOMIC DNA]</scope>
    <source>
        <strain evidence="6 7">BE167</strain>
    </source>
</reference>
<keyword evidence="3 6" id="KW-0238">DNA-binding</keyword>
<dbReference type="InterPro" id="IPR000847">
    <property type="entry name" value="LysR_HTH_N"/>
</dbReference>
<dbReference type="PROSITE" id="PS50931">
    <property type="entry name" value="HTH_LYSR"/>
    <property type="match status" value="1"/>
</dbReference>
<sequence length="309" mass="32886">MNLRRLQYFLAVVDAGTVTAAAERIHIAQPALSRQIKTLENELKLRLFEAQGNKLALTPAGRAFIPAARRLMLETQGLEAAADALRTGRVATLVAAATAASVRGFLAPFIATTRPEDPLIITQETSHFAIADALLHGCDFAVSPAPPEPGLTTMALGSIPLTAYVAADHEWALGGVAELPLSVLSGQHAILPSHQSVSRYILDDALNQAHLSFRQVSECDDGQTIMALAAAGHGVGVTTDLPAYGAHPIRILAGTDARPGAALRLPLHTAWIPGHFAEDTIRAVARRIRDFLNQQRAVIRDDAKLDGHA</sequence>
<organism evidence="6 7">
    <name type="scientific">Arthrobacter ginsengisoli</name>
    <dbReference type="NCBI Taxonomy" id="1356565"/>
    <lineage>
        <taxon>Bacteria</taxon>
        <taxon>Bacillati</taxon>
        <taxon>Actinomycetota</taxon>
        <taxon>Actinomycetes</taxon>
        <taxon>Micrococcales</taxon>
        <taxon>Micrococcaceae</taxon>
        <taxon>Arthrobacter</taxon>
    </lineage>
</organism>
<dbReference type="PRINTS" id="PR00039">
    <property type="entry name" value="HTHLYSR"/>
</dbReference>
<dbReference type="PANTHER" id="PTHR30126:SF91">
    <property type="entry name" value="LYSR FAMILY TRANSCRIPTIONAL REGULATOR"/>
    <property type="match status" value="1"/>
</dbReference>
<keyword evidence="7" id="KW-1185">Reference proteome</keyword>
<protein>
    <submittedName>
        <fullName evidence="6">DNA-binding transcriptional LysR family regulator</fullName>
    </submittedName>
</protein>
<evidence type="ECO:0000256" key="2">
    <source>
        <dbReference type="ARBA" id="ARBA00023015"/>
    </source>
</evidence>